<dbReference type="AlphaFoldDB" id="A0A3M2I163"/>
<keyword evidence="6" id="KW-0997">Cell inner membrane</keyword>
<evidence type="ECO:0000256" key="7">
    <source>
        <dbReference type="ARBA" id="ARBA00022692"/>
    </source>
</evidence>
<evidence type="ECO:0000256" key="5">
    <source>
        <dbReference type="ARBA" id="ARBA00022475"/>
    </source>
</evidence>
<dbReference type="GO" id="GO:0015031">
    <property type="term" value="P:protein transport"/>
    <property type="evidence" value="ECO:0007669"/>
    <property type="project" value="UniProtKB-KW"/>
</dbReference>
<reference evidence="14 15" key="1">
    <citation type="submission" date="2018-10" db="EMBL/GenBank/DDBJ databases">
        <title>Proposal of Lysobacter pythonis sp. nov. isolated from royal pythons (Python regius).</title>
        <authorList>
            <person name="Hans-Juergen B."/>
            <person name="Huptas C."/>
            <person name="Sandra B."/>
            <person name="Igor L."/>
            <person name="Joachim S."/>
            <person name="Siegfried S."/>
            <person name="Mareike W."/>
            <person name="Peter K."/>
        </authorList>
    </citation>
    <scope>NUCLEOTIDE SEQUENCE [LARGE SCALE GENOMIC DNA]</scope>
    <source>
        <strain evidence="14 15">4284/11</strain>
    </source>
</reference>
<evidence type="ECO:0000256" key="4">
    <source>
        <dbReference type="ARBA" id="ARBA00022448"/>
    </source>
</evidence>
<dbReference type="Gene3D" id="3.30.2420.10">
    <property type="entry name" value="TonB"/>
    <property type="match status" value="1"/>
</dbReference>
<evidence type="ECO:0000256" key="1">
    <source>
        <dbReference type="ARBA" id="ARBA00004383"/>
    </source>
</evidence>
<dbReference type="GO" id="GO:0055085">
    <property type="term" value="P:transmembrane transport"/>
    <property type="evidence" value="ECO:0007669"/>
    <property type="project" value="InterPro"/>
</dbReference>
<gene>
    <name evidence="14" type="ORF">EBB59_04125</name>
</gene>
<accession>A0A3M2I163</accession>
<dbReference type="RefSeq" id="WP_122100934.1">
    <property type="nucleotide sequence ID" value="NZ_RFLY01000004.1"/>
</dbReference>
<name>A0A3M2I163_9GAMM</name>
<dbReference type="Pfam" id="PF03544">
    <property type="entry name" value="TonB_C"/>
    <property type="match status" value="1"/>
</dbReference>
<evidence type="ECO:0000256" key="11">
    <source>
        <dbReference type="ARBA" id="ARBA00023136"/>
    </source>
</evidence>
<keyword evidence="9" id="KW-0653">Protein transport</keyword>
<dbReference type="SUPFAM" id="SSF74653">
    <property type="entry name" value="TolA/TonB C-terminal domain"/>
    <property type="match status" value="1"/>
</dbReference>
<evidence type="ECO:0000256" key="3">
    <source>
        <dbReference type="ARBA" id="ARBA00022362"/>
    </source>
</evidence>
<protein>
    <recommendedName>
        <fullName evidence="3">Protein TonB</fullName>
    </recommendedName>
</protein>
<keyword evidence="15" id="KW-1185">Reference proteome</keyword>
<organism evidence="14 15">
    <name type="scientific">Solilutibacter pythonis</name>
    <dbReference type="NCBI Taxonomy" id="2483112"/>
    <lineage>
        <taxon>Bacteria</taxon>
        <taxon>Pseudomonadati</taxon>
        <taxon>Pseudomonadota</taxon>
        <taxon>Gammaproteobacteria</taxon>
        <taxon>Lysobacterales</taxon>
        <taxon>Lysobacteraceae</taxon>
        <taxon>Solilutibacter</taxon>
    </lineage>
</organism>
<dbReference type="PROSITE" id="PS52015">
    <property type="entry name" value="TONB_CTD"/>
    <property type="match status" value="1"/>
</dbReference>
<evidence type="ECO:0000256" key="9">
    <source>
        <dbReference type="ARBA" id="ARBA00022927"/>
    </source>
</evidence>
<evidence type="ECO:0000256" key="10">
    <source>
        <dbReference type="ARBA" id="ARBA00022989"/>
    </source>
</evidence>
<keyword evidence="11" id="KW-0472">Membrane</keyword>
<dbReference type="PANTHER" id="PTHR33446:SF8">
    <property type="entry name" value="PROTEIN TONB"/>
    <property type="match status" value="1"/>
</dbReference>
<dbReference type="EMBL" id="RFLY01000004">
    <property type="protein sequence ID" value="RMH93893.1"/>
    <property type="molecule type" value="Genomic_DNA"/>
</dbReference>
<keyword evidence="7" id="KW-0812">Transmembrane</keyword>
<evidence type="ECO:0000256" key="6">
    <source>
        <dbReference type="ARBA" id="ARBA00022519"/>
    </source>
</evidence>
<comment type="subcellular location">
    <subcellularLocation>
        <location evidence="1">Cell inner membrane</location>
        <topology evidence="1">Single-pass membrane protein</topology>
        <orientation evidence="1">Periplasmic side</orientation>
    </subcellularLocation>
</comment>
<feature type="compositionally biased region" description="Low complexity" evidence="12">
    <location>
        <begin position="227"/>
        <end position="237"/>
    </location>
</feature>
<dbReference type="NCBIfam" id="TIGR01352">
    <property type="entry name" value="tonB_Cterm"/>
    <property type="match status" value="1"/>
</dbReference>
<dbReference type="InterPro" id="IPR006260">
    <property type="entry name" value="TonB/TolA_C"/>
</dbReference>
<evidence type="ECO:0000313" key="14">
    <source>
        <dbReference type="EMBL" id="RMH93893.1"/>
    </source>
</evidence>
<keyword evidence="10" id="KW-1133">Transmembrane helix</keyword>
<feature type="compositionally biased region" description="Pro residues" evidence="12">
    <location>
        <begin position="238"/>
        <end position="248"/>
    </location>
</feature>
<evidence type="ECO:0000256" key="2">
    <source>
        <dbReference type="ARBA" id="ARBA00006555"/>
    </source>
</evidence>
<dbReference type="GO" id="GO:0098797">
    <property type="term" value="C:plasma membrane protein complex"/>
    <property type="evidence" value="ECO:0007669"/>
    <property type="project" value="TreeGrafter"/>
</dbReference>
<evidence type="ECO:0000256" key="8">
    <source>
        <dbReference type="ARBA" id="ARBA00022737"/>
    </source>
</evidence>
<evidence type="ECO:0000259" key="13">
    <source>
        <dbReference type="PROSITE" id="PS52015"/>
    </source>
</evidence>
<dbReference type="GO" id="GO:0031992">
    <property type="term" value="F:energy transducer activity"/>
    <property type="evidence" value="ECO:0007669"/>
    <property type="project" value="TreeGrafter"/>
</dbReference>
<evidence type="ECO:0000313" key="15">
    <source>
        <dbReference type="Proteomes" id="UP000275012"/>
    </source>
</evidence>
<dbReference type="Proteomes" id="UP000275012">
    <property type="component" value="Unassembled WGS sequence"/>
</dbReference>
<dbReference type="PANTHER" id="PTHR33446">
    <property type="entry name" value="PROTEIN TONB-RELATED"/>
    <property type="match status" value="1"/>
</dbReference>
<comment type="caution">
    <text evidence="14">The sequence shown here is derived from an EMBL/GenBank/DDBJ whole genome shotgun (WGS) entry which is preliminary data.</text>
</comment>
<comment type="similarity">
    <text evidence="2">Belongs to the TonB family.</text>
</comment>
<feature type="region of interest" description="Disordered" evidence="12">
    <location>
        <begin position="173"/>
        <end position="253"/>
    </location>
</feature>
<dbReference type="InterPro" id="IPR037682">
    <property type="entry name" value="TonB_C"/>
</dbReference>
<keyword evidence="5" id="KW-1003">Cell membrane</keyword>
<keyword evidence="4" id="KW-0813">Transport</keyword>
<feature type="compositionally biased region" description="Basic and acidic residues" evidence="12">
    <location>
        <begin position="206"/>
        <end position="226"/>
    </location>
</feature>
<feature type="domain" description="TonB C-terminal" evidence="13">
    <location>
        <begin position="251"/>
        <end position="337"/>
    </location>
</feature>
<dbReference type="OrthoDB" id="1628901at2"/>
<keyword evidence="8" id="KW-0677">Repeat</keyword>
<proteinExistence type="inferred from homology"/>
<sequence length="337" mass="36274">MDLGGCLFERPVLLMALACALAACGGKDETAAETRTAPTTDAAAPAVSAQVSVMGADQLRAAAGKAVSEQRLYAPAGENAMEYYLALRDKIPGDAAVASALTDLQPYALIAIEQAIGRDDFAEAKRLFSLLEKTDPNAPALPRLKIGIADAEATFDRRKENAAADETRRLELEKQRREQQQRMQQQAAQQLAAKQAEANRLAAARQAEEERQQQEAQAAEERRQAELRAAAQRQAANPAPPPPAPAAPPRAASTELRALSTPQPRYPGAALRNGQSGSVQVEFTVGLDGSVTSARVVSANPPRVFNNEVLNAVRRWRFQAVDAPVTTRRTFTFNPQE</sequence>
<evidence type="ECO:0000256" key="12">
    <source>
        <dbReference type="SAM" id="MobiDB-lite"/>
    </source>
</evidence>
<feature type="compositionally biased region" description="Low complexity" evidence="12">
    <location>
        <begin position="181"/>
        <end position="205"/>
    </location>
</feature>
<dbReference type="InterPro" id="IPR051045">
    <property type="entry name" value="TonB-dependent_transducer"/>
</dbReference>